<evidence type="ECO:0000256" key="4">
    <source>
        <dbReference type="ARBA" id="ARBA00022490"/>
    </source>
</evidence>
<evidence type="ECO:0000256" key="6">
    <source>
        <dbReference type="ARBA" id="ARBA00024898"/>
    </source>
</evidence>
<accession>A0AAQ4F905</accession>
<evidence type="ECO:0000256" key="3">
    <source>
        <dbReference type="ARBA" id="ARBA00018920"/>
    </source>
</evidence>
<keyword evidence="5 8" id="KW-0175">Coiled coil</keyword>
<dbReference type="InterPro" id="IPR026157">
    <property type="entry name" value="LZTFL1"/>
</dbReference>
<dbReference type="PANTHER" id="PTHR21635">
    <property type="entry name" value="LEUCINE ZIPPER TRANSCRIPTION FACTOR LIKE"/>
    <property type="match status" value="1"/>
</dbReference>
<evidence type="ECO:0000256" key="5">
    <source>
        <dbReference type="ARBA" id="ARBA00023054"/>
    </source>
</evidence>
<evidence type="ECO:0000256" key="7">
    <source>
        <dbReference type="ARBA" id="ARBA00026004"/>
    </source>
</evidence>
<proteinExistence type="inferred from homology"/>
<protein>
    <recommendedName>
        <fullName evidence="3">Leucine zipper transcription factor-like protein 1</fullName>
    </recommendedName>
</protein>
<dbReference type="EMBL" id="JARKHS020005288">
    <property type="protein sequence ID" value="KAK8783687.1"/>
    <property type="molecule type" value="Genomic_DNA"/>
</dbReference>
<evidence type="ECO:0000313" key="9">
    <source>
        <dbReference type="EMBL" id="KAK8783687.1"/>
    </source>
</evidence>
<reference evidence="9 10" key="1">
    <citation type="journal article" date="2023" name="Arcadia Sci">
        <title>De novo assembly of a long-read Amblyomma americanum tick genome.</title>
        <authorList>
            <person name="Chou S."/>
            <person name="Poskanzer K.E."/>
            <person name="Rollins M."/>
            <person name="Thuy-Boun P.S."/>
        </authorList>
    </citation>
    <scope>NUCLEOTIDE SEQUENCE [LARGE SCALE GENOMIC DNA]</scope>
    <source>
        <strain evidence="9">F_SG_1</strain>
        <tissue evidence="9">Salivary glands</tissue>
    </source>
</reference>
<evidence type="ECO:0000256" key="2">
    <source>
        <dbReference type="ARBA" id="ARBA00008868"/>
    </source>
</evidence>
<dbReference type="Pfam" id="PF15294">
    <property type="entry name" value="Leu_zip"/>
    <property type="match status" value="1"/>
</dbReference>
<sequence length="106" mass="12058">MTKVKIEMEESLNKSRLSQQKLESDLVLTRQKLLEVQAQLDLAEKELEKKFSQTAAYSNMKKMLATKNDQIKELRTTLATARESITEAQEQAFLLSVSYFEAALSG</sequence>
<evidence type="ECO:0000313" key="10">
    <source>
        <dbReference type="Proteomes" id="UP001321473"/>
    </source>
</evidence>
<comment type="caution">
    <text evidence="9">The sequence shown here is derived from an EMBL/GenBank/DDBJ whole genome shotgun (WGS) entry which is preliminary data.</text>
</comment>
<dbReference type="GO" id="GO:1903565">
    <property type="term" value="P:negative regulation of protein localization to cilium"/>
    <property type="evidence" value="ECO:0007669"/>
    <property type="project" value="TreeGrafter"/>
</dbReference>
<evidence type="ECO:0000256" key="8">
    <source>
        <dbReference type="SAM" id="Coils"/>
    </source>
</evidence>
<keyword evidence="10" id="KW-1185">Reference proteome</keyword>
<comment type="similarity">
    <text evidence="2">Belongs to the LZTFL1 family.</text>
</comment>
<name>A0AAQ4F905_AMBAM</name>
<comment type="subunit">
    <text evidence="7">Self-associates. Interacts with BBS9; the interaction mediates the association of LZTL1 with the BBsome complex and regulates BBSome ciliary trafficking.</text>
</comment>
<comment type="function">
    <text evidence="6">Regulates ciliary localization of the BBSome complex. Together with the BBSome complex, controls SMO ciliary trafficking and contributes to the sonic hedgehog (SHH) pathway regulation. May play a role in neurite outgrowth. May have tumor suppressor function.</text>
</comment>
<feature type="coiled-coil region" evidence="8">
    <location>
        <begin position="26"/>
        <end position="91"/>
    </location>
</feature>
<dbReference type="PANTHER" id="PTHR21635:SF0">
    <property type="entry name" value="LEUCINE ZIPPER TRANSCRIPTION FACTOR-LIKE PROTEIN 1"/>
    <property type="match status" value="1"/>
</dbReference>
<dbReference type="Proteomes" id="UP001321473">
    <property type="component" value="Unassembled WGS sequence"/>
</dbReference>
<keyword evidence="4" id="KW-0963">Cytoplasm</keyword>
<dbReference type="AlphaFoldDB" id="A0AAQ4F905"/>
<dbReference type="GO" id="GO:0005737">
    <property type="term" value="C:cytoplasm"/>
    <property type="evidence" value="ECO:0007669"/>
    <property type="project" value="UniProtKB-SubCell"/>
</dbReference>
<comment type="subcellular location">
    <subcellularLocation>
        <location evidence="1">Cytoplasm</location>
    </subcellularLocation>
</comment>
<evidence type="ECO:0000256" key="1">
    <source>
        <dbReference type="ARBA" id="ARBA00004496"/>
    </source>
</evidence>
<gene>
    <name evidence="9" type="ORF">V5799_009954</name>
</gene>
<organism evidence="9 10">
    <name type="scientific">Amblyomma americanum</name>
    <name type="common">Lone star tick</name>
    <dbReference type="NCBI Taxonomy" id="6943"/>
    <lineage>
        <taxon>Eukaryota</taxon>
        <taxon>Metazoa</taxon>
        <taxon>Ecdysozoa</taxon>
        <taxon>Arthropoda</taxon>
        <taxon>Chelicerata</taxon>
        <taxon>Arachnida</taxon>
        <taxon>Acari</taxon>
        <taxon>Parasitiformes</taxon>
        <taxon>Ixodida</taxon>
        <taxon>Ixodoidea</taxon>
        <taxon>Ixodidae</taxon>
        <taxon>Amblyomminae</taxon>
        <taxon>Amblyomma</taxon>
    </lineage>
</organism>